<comment type="similarity">
    <text evidence="7">Belongs to the DHHC palmitoyltransferase family.</text>
</comment>
<keyword evidence="3 7" id="KW-0812">Transmembrane</keyword>
<evidence type="ECO:0000256" key="5">
    <source>
        <dbReference type="ARBA" id="ARBA00023136"/>
    </source>
</evidence>
<dbReference type="AlphaFoldDB" id="A0A6H5J2P6"/>
<dbReference type="PROSITE" id="PS50216">
    <property type="entry name" value="DHHC"/>
    <property type="match status" value="1"/>
</dbReference>
<dbReference type="Pfam" id="PF01529">
    <property type="entry name" value="DHHC"/>
    <property type="match status" value="1"/>
</dbReference>
<feature type="compositionally biased region" description="Low complexity" evidence="8">
    <location>
        <begin position="673"/>
        <end position="686"/>
    </location>
</feature>
<dbReference type="InterPro" id="IPR001594">
    <property type="entry name" value="Palmitoyltrfase_DHHC"/>
</dbReference>
<feature type="transmembrane region" description="Helical" evidence="7">
    <location>
        <begin position="109"/>
        <end position="131"/>
    </location>
</feature>
<feature type="transmembrane region" description="Helical" evidence="7">
    <location>
        <begin position="282"/>
        <end position="304"/>
    </location>
</feature>
<accession>A0A6H5J2P6</accession>
<proteinExistence type="inferred from homology"/>
<dbReference type="PANTHER" id="PTHR22883:SF203">
    <property type="entry name" value="PALMITOYLTRANSFERASE"/>
    <property type="match status" value="1"/>
</dbReference>
<dbReference type="GO" id="GO:0016020">
    <property type="term" value="C:membrane"/>
    <property type="evidence" value="ECO:0007669"/>
    <property type="project" value="UniProtKB-SubCell"/>
</dbReference>
<dbReference type="PANTHER" id="PTHR22883">
    <property type="entry name" value="ZINC FINGER DHHC DOMAIN CONTAINING PROTEIN"/>
    <property type="match status" value="1"/>
</dbReference>
<feature type="transmembrane region" description="Helical" evidence="7">
    <location>
        <begin position="205"/>
        <end position="233"/>
    </location>
</feature>
<dbReference type="InterPro" id="IPR039859">
    <property type="entry name" value="PFA4/ZDH16/20/ERF2-like"/>
</dbReference>
<evidence type="ECO:0000256" key="1">
    <source>
        <dbReference type="ARBA" id="ARBA00004141"/>
    </source>
</evidence>
<dbReference type="GO" id="GO:0005794">
    <property type="term" value="C:Golgi apparatus"/>
    <property type="evidence" value="ECO:0007669"/>
    <property type="project" value="TreeGrafter"/>
</dbReference>
<feature type="compositionally biased region" description="Low complexity" evidence="8">
    <location>
        <begin position="8"/>
        <end position="25"/>
    </location>
</feature>
<dbReference type="Proteomes" id="UP000479190">
    <property type="component" value="Unassembled WGS sequence"/>
</dbReference>
<feature type="transmembrane region" description="Helical" evidence="7">
    <location>
        <begin position="81"/>
        <end position="102"/>
    </location>
</feature>
<feature type="region of interest" description="Disordered" evidence="8">
    <location>
        <begin position="588"/>
        <end position="621"/>
    </location>
</feature>
<feature type="region of interest" description="Disordered" evidence="8">
    <location>
        <begin position="1"/>
        <end position="42"/>
    </location>
</feature>
<keyword evidence="5 7" id="KW-0472">Membrane</keyword>
<evidence type="ECO:0000313" key="10">
    <source>
        <dbReference type="EMBL" id="CAB0044693.1"/>
    </source>
</evidence>
<dbReference type="GO" id="GO:0005783">
    <property type="term" value="C:endoplasmic reticulum"/>
    <property type="evidence" value="ECO:0007669"/>
    <property type="project" value="TreeGrafter"/>
</dbReference>
<evidence type="ECO:0000313" key="11">
    <source>
        <dbReference type="Proteomes" id="UP000479190"/>
    </source>
</evidence>
<name>A0A6H5J2P6_9HYME</name>
<feature type="compositionally biased region" description="Basic residues" evidence="8">
    <location>
        <begin position="693"/>
        <end position="710"/>
    </location>
</feature>
<comment type="catalytic activity">
    <reaction evidence="7">
        <text>L-cysteinyl-[protein] + hexadecanoyl-CoA = S-hexadecanoyl-L-cysteinyl-[protein] + CoA</text>
        <dbReference type="Rhea" id="RHEA:36683"/>
        <dbReference type="Rhea" id="RHEA-COMP:10131"/>
        <dbReference type="Rhea" id="RHEA-COMP:11032"/>
        <dbReference type="ChEBI" id="CHEBI:29950"/>
        <dbReference type="ChEBI" id="CHEBI:57287"/>
        <dbReference type="ChEBI" id="CHEBI:57379"/>
        <dbReference type="ChEBI" id="CHEBI:74151"/>
        <dbReference type="EC" id="2.3.1.225"/>
    </reaction>
</comment>
<protein>
    <recommendedName>
        <fullName evidence="7">Palmitoyltransferase</fullName>
        <ecNumber evidence="7">2.3.1.225</ecNumber>
    </recommendedName>
</protein>
<gene>
    <name evidence="10" type="ORF">TBRA_LOCUS16281</name>
</gene>
<dbReference type="EC" id="2.3.1.225" evidence="7"/>
<evidence type="ECO:0000256" key="8">
    <source>
        <dbReference type="SAM" id="MobiDB-lite"/>
    </source>
</evidence>
<feature type="region of interest" description="Disordered" evidence="8">
    <location>
        <begin position="672"/>
        <end position="750"/>
    </location>
</feature>
<evidence type="ECO:0000256" key="2">
    <source>
        <dbReference type="ARBA" id="ARBA00022679"/>
    </source>
</evidence>
<feature type="compositionally biased region" description="Low complexity" evidence="8">
    <location>
        <begin position="392"/>
        <end position="405"/>
    </location>
</feature>
<feature type="domain" description="Palmitoyltransferase DHHC" evidence="9">
    <location>
        <begin position="163"/>
        <end position="306"/>
    </location>
</feature>
<evidence type="ECO:0000256" key="6">
    <source>
        <dbReference type="ARBA" id="ARBA00023315"/>
    </source>
</evidence>
<feature type="region of interest" description="Disordered" evidence="8">
    <location>
        <begin position="499"/>
        <end position="533"/>
    </location>
</feature>
<keyword evidence="4 7" id="KW-1133">Transmembrane helix</keyword>
<sequence length="750" mass="82457">MRCDRRSSSSQSPKTKQQQQQQQQQKPDEERASAAATATKTSRWKLSRYCALQEPPGQTPPEQRRSRRLHGLQLPLHPLQLVGWLVLAGIAAGTFGCVLPPLNSQLRPVCLAAVSASLLVHAVAHLTALLLDPAEAEVRRQPPSQLVPEFDRSRHSHVIENGRCHLCNIDATSKRTKHCSVCNKCVAKFDHHCKWLNNCVGARNYPAFIVCLVSAIIGALCVLGLSIGELALVRLESSHSSSRDMDNANLNATLPLSLPLPGTGSLVVISIVGVLAAVAAVLLIHLCFFHGYIACLGLTTYEYVRSKHQQPKPKSSKRATAEIERVTDRRERLFDCFQRDSNFCSRDRRRQDVRYHFCENVDEDDEELRAQTGDVQNIYICSSTTSTTTTAQINQQSSNGGNSSIATTMIHNGGGAGDAATGADKQQRRNFHLYFSYDSQSNATSIEVSQATVNGDGQQQQQQLQQQTIRRTPLAELKPSTPSPVSCCFSIIGSNSLERTKERKLKQQQQQRLTDASGSGGNGLENEKKLHPRSCTTMRRIQSFFRTRLRKSPRQQRAINAAVAAEIAASARTGSARRNKINPVRAVEPKVSSCNGDEASEDGSGDEHSHKVMESSVRSISVEPRSLHESNGLPILQELQELQYPVPTRLPPLTLPARHRSELVFAEPGLTVQHQGGSDGGQSTTQPKPANLRVRRSSLVTHHKRPRFKVGPHLMAHQSAQLSPIPESELSKPASPSFASRFAFPPLNSA</sequence>
<dbReference type="GO" id="GO:0006612">
    <property type="term" value="P:protein targeting to membrane"/>
    <property type="evidence" value="ECO:0007669"/>
    <property type="project" value="TreeGrafter"/>
</dbReference>
<reference evidence="10 11" key="1">
    <citation type="submission" date="2020-02" db="EMBL/GenBank/DDBJ databases">
        <authorList>
            <person name="Ferguson B K."/>
        </authorList>
    </citation>
    <scope>NUCLEOTIDE SEQUENCE [LARGE SCALE GENOMIC DNA]</scope>
</reference>
<evidence type="ECO:0000256" key="3">
    <source>
        <dbReference type="ARBA" id="ARBA00022692"/>
    </source>
</evidence>
<comment type="domain">
    <text evidence="7">The DHHC domain is required for palmitoyltransferase activity.</text>
</comment>
<comment type="subcellular location">
    <subcellularLocation>
        <location evidence="1">Membrane</location>
        <topology evidence="1">Multi-pass membrane protein</topology>
    </subcellularLocation>
</comment>
<evidence type="ECO:0000256" key="7">
    <source>
        <dbReference type="RuleBase" id="RU079119"/>
    </source>
</evidence>
<feature type="transmembrane region" description="Helical" evidence="7">
    <location>
        <begin position="254"/>
        <end position="276"/>
    </location>
</feature>
<keyword evidence="2 7" id="KW-0808">Transferase</keyword>
<dbReference type="EMBL" id="CADCXV010001483">
    <property type="protein sequence ID" value="CAB0044693.1"/>
    <property type="molecule type" value="Genomic_DNA"/>
</dbReference>
<organism evidence="10 11">
    <name type="scientific">Trichogramma brassicae</name>
    <dbReference type="NCBI Taxonomy" id="86971"/>
    <lineage>
        <taxon>Eukaryota</taxon>
        <taxon>Metazoa</taxon>
        <taxon>Ecdysozoa</taxon>
        <taxon>Arthropoda</taxon>
        <taxon>Hexapoda</taxon>
        <taxon>Insecta</taxon>
        <taxon>Pterygota</taxon>
        <taxon>Neoptera</taxon>
        <taxon>Endopterygota</taxon>
        <taxon>Hymenoptera</taxon>
        <taxon>Apocrita</taxon>
        <taxon>Proctotrupomorpha</taxon>
        <taxon>Chalcidoidea</taxon>
        <taxon>Trichogrammatidae</taxon>
        <taxon>Trichogramma</taxon>
    </lineage>
</organism>
<evidence type="ECO:0000259" key="9">
    <source>
        <dbReference type="Pfam" id="PF01529"/>
    </source>
</evidence>
<keyword evidence="6 7" id="KW-0012">Acyltransferase</keyword>
<dbReference type="GO" id="GO:0019706">
    <property type="term" value="F:protein-cysteine S-palmitoyltransferase activity"/>
    <property type="evidence" value="ECO:0007669"/>
    <property type="project" value="UniProtKB-EC"/>
</dbReference>
<evidence type="ECO:0000256" key="4">
    <source>
        <dbReference type="ARBA" id="ARBA00022989"/>
    </source>
</evidence>
<feature type="region of interest" description="Disordered" evidence="8">
    <location>
        <begin position="392"/>
        <end position="422"/>
    </location>
</feature>
<dbReference type="OrthoDB" id="272303at2759"/>
<keyword evidence="11" id="KW-1185">Reference proteome</keyword>